<dbReference type="RefSeq" id="WP_165755784.1">
    <property type="nucleotide sequence ID" value="NZ_MZGX01000026.1"/>
</dbReference>
<dbReference type="PANTHER" id="PTHR34295:SF1">
    <property type="entry name" value="BIOTIN TRANSPORTER BIOY"/>
    <property type="match status" value="1"/>
</dbReference>
<dbReference type="InterPro" id="IPR003784">
    <property type="entry name" value="BioY"/>
</dbReference>
<proteinExistence type="inferred from homology"/>
<feature type="transmembrane region" description="Helical" evidence="2">
    <location>
        <begin position="57"/>
        <end position="77"/>
    </location>
</feature>
<keyword evidence="2" id="KW-1133">Transmembrane helix</keyword>
<dbReference type="PANTHER" id="PTHR34295">
    <property type="entry name" value="BIOTIN TRANSPORTER BIOY"/>
    <property type="match status" value="1"/>
</dbReference>
<dbReference type="Pfam" id="PF02632">
    <property type="entry name" value="BioY"/>
    <property type="match status" value="1"/>
</dbReference>
<organism evidence="3 4">
    <name type="scientific">Ruminiclostridium hungatei</name>
    <name type="common">Clostridium hungatei</name>
    <dbReference type="NCBI Taxonomy" id="48256"/>
    <lineage>
        <taxon>Bacteria</taxon>
        <taxon>Bacillati</taxon>
        <taxon>Bacillota</taxon>
        <taxon>Clostridia</taxon>
        <taxon>Eubacteriales</taxon>
        <taxon>Oscillospiraceae</taxon>
        <taxon>Ruminiclostridium</taxon>
    </lineage>
</organism>
<dbReference type="AlphaFoldDB" id="A0A1V4SFJ7"/>
<keyword evidence="2" id="KW-0472">Membrane</keyword>
<keyword evidence="2" id="KW-0812">Transmembrane</keyword>
<evidence type="ECO:0000313" key="4">
    <source>
        <dbReference type="Proteomes" id="UP000191554"/>
    </source>
</evidence>
<dbReference type="STRING" id="48256.CLHUN_34810"/>
<gene>
    <name evidence="3" type="primary">bioY_2</name>
    <name evidence="3" type="ORF">CLHUN_34810</name>
</gene>
<name>A0A1V4SFJ7_RUMHU</name>
<keyword evidence="4" id="KW-1185">Reference proteome</keyword>
<evidence type="ECO:0000256" key="2">
    <source>
        <dbReference type="SAM" id="Phobius"/>
    </source>
</evidence>
<sequence length="83" mass="8518">MRKNKTKELALCALFAAMTAILPQISIPIGPVPLNLAHISTFIAAGLLGAKSGALSQIIFAFTGAVGLPVFSGFMGGSNVVQF</sequence>
<dbReference type="GO" id="GO:0005886">
    <property type="term" value="C:plasma membrane"/>
    <property type="evidence" value="ECO:0007669"/>
    <property type="project" value="InterPro"/>
</dbReference>
<dbReference type="EMBL" id="MZGX01000026">
    <property type="protein sequence ID" value="OPX42659.1"/>
    <property type="molecule type" value="Genomic_DNA"/>
</dbReference>
<accession>A0A1V4SFJ7</accession>
<comment type="similarity">
    <text evidence="1">Belongs to the BioY family.</text>
</comment>
<dbReference type="Proteomes" id="UP000191554">
    <property type="component" value="Unassembled WGS sequence"/>
</dbReference>
<comment type="caution">
    <text evidence="3">The sequence shown here is derived from an EMBL/GenBank/DDBJ whole genome shotgun (WGS) entry which is preliminary data.</text>
</comment>
<reference evidence="3 4" key="1">
    <citation type="submission" date="2017-03" db="EMBL/GenBank/DDBJ databases">
        <title>Genome sequence of Clostridium hungatei DSM 14427.</title>
        <authorList>
            <person name="Poehlein A."/>
            <person name="Daniel R."/>
        </authorList>
    </citation>
    <scope>NUCLEOTIDE SEQUENCE [LARGE SCALE GENOMIC DNA]</scope>
    <source>
        <strain evidence="3 4">DSM 14427</strain>
    </source>
</reference>
<dbReference type="Gene3D" id="1.10.1760.20">
    <property type="match status" value="1"/>
</dbReference>
<dbReference type="GO" id="GO:0015225">
    <property type="term" value="F:biotin transmembrane transporter activity"/>
    <property type="evidence" value="ECO:0007669"/>
    <property type="project" value="InterPro"/>
</dbReference>
<evidence type="ECO:0000313" key="3">
    <source>
        <dbReference type="EMBL" id="OPX42659.1"/>
    </source>
</evidence>
<protein>
    <submittedName>
        <fullName evidence="3">Biotin transporter BioY</fullName>
    </submittedName>
</protein>
<evidence type="ECO:0000256" key="1">
    <source>
        <dbReference type="ARBA" id="ARBA00010692"/>
    </source>
</evidence>